<protein>
    <submittedName>
        <fullName evidence="3">SAM-dependent methyltransferase</fullName>
        <ecNumber evidence="3">2.1.1.-</ecNumber>
    </submittedName>
</protein>
<name>A0A940N3U1_9PROT</name>
<dbReference type="SUPFAM" id="SSF53335">
    <property type="entry name" value="S-adenosyl-L-methionine-dependent methyltransferases"/>
    <property type="match status" value="1"/>
</dbReference>
<dbReference type="PANTHER" id="PTHR12049">
    <property type="entry name" value="PROTEIN ARGININE METHYLTRANSFERASE NDUFAF7, MITOCHONDRIAL"/>
    <property type="match status" value="1"/>
</dbReference>
<dbReference type="Pfam" id="PF02636">
    <property type="entry name" value="Methyltransf_28"/>
    <property type="match status" value="1"/>
</dbReference>
<keyword evidence="1 3" id="KW-0489">Methyltransferase</keyword>
<dbReference type="EMBL" id="JAGIZA010000007">
    <property type="protein sequence ID" value="MBP0493702.1"/>
    <property type="molecule type" value="Genomic_DNA"/>
</dbReference>
<dbReference type="AlphaFoldDB" id="A0A940N3U1"/>
<dbReference type="InterPro" id="IPR038375">
    <property type="entry name" value="NDUFAF7_sf"/>
</dbReference>
<dbReference type="InterPro" id="IPR029063">
    <property type="entry name" value="SAM-dependent_MTases_sf"/>
</dbReference>
<dbReference type="GO" id="GO:0035243">
    <property type="term" value="F:protein-arginine omega-N symmetric methyltransferase activity"/>
    <property type="evidence" value="ECO:0007669"/>
    <property type="project" value="TreeGrafter"/>
</dbReference>
<keyword evidence="4" id="KW-1185">Reference proteome</keyword>
<evidence type="ECO:0000313" key="3">
    <source>
        <dbReference type="EMBL" id="MBP0493702.1"/>
    </source>
</evidence>
<dbReference type="EC" id="2.1.1.-" evidence="3"/>
<comment type="caution">
    <text evidence="3">The sequence shown here is derived from an EMBL/GenBank/DDBJ whole genome shotgun (WGS) entry which is preliminary data.</text>
</comment>
<dbReference type="RefSeq" id="WP_209374580.1">
    <property type="nucleotide sequence ID" value="NZ_JAGIZA010000007.1"/>
</dbReference>
<sequence>MARANAAYYAGRDPFGAAGDFTTAPEITQAFGECLGLWAAVTWQVMGRPDPVILAEAGPGRGTLMADALRAIRGMVPDFSHALRLHLIETSPLLRAAQRGRLPGATWHDSLAALPPGPMILLANEFLDALPIRQFVRRGGRWAERFVAEGAFVERPAPDAPLPDSGEEGEVREVNEPALGIAGALGTRLAAQGGAALFLDYGPGESGPGDSLQAIRAREAADPLADPGGADLTAHVDFAALARTARASGAAVHGPLPQGVFLSRLGLHSRAAALAASEASIPGGRGARHIEAATRLTAPEAMGRLFKALVLCHPDLPTPPGFEAA</sequence>
<evidence type="ECO:0000313" key="4">
    <source>
        <dbReference type="Proteomes" id="UP000677537"/>
    </source>
</evidence>
<keyword evidence="2 3" id="KW-0808">Transferase</keyword>
<dbReference type="Proteomes" id="UP000677537">
    <property type="component" value="Unassembled WGS sequence"/>
</dbReference>
<dbReference type="PANTHER" id="PTHR12049:SF7">
    <property type="entry name" value="PROTEIN ARGININE METHYLTRANSFERASE NDUFAF7, MITOCHONDRIAL"/>
    <property type="match status" value="1"/>
</dbReference>
<evidence type="ECO:0000256" key="2">
    <source>
        <dbReference type="ARBA" id="ARBA00022679"/>
    </source>
</evidence>
<accession>A0A940N3U1</accession>
<proteinExistence type="predicted"/>
<dbReference type="InterPro" id="IPR003788">
    <property type="entry name" value="NDUFAF7"/>
</dbReference>
<dbReference type="GO" id="GO:0032259">
    <property type="term" value="P:methylation"/>
    <property type="evidence" value="ECO:0007669"/>
    <property type="project" value="UniProtKB-KW"/>
</dbReference>
<dbReference type="Gene3D" id="3.40.50.12710">
    <property type="match status" value="1"/>
</dbReference>
<gene>
    <name evidence="3" type="ORF">J5Y10_13025</name>
</gene>
<evidence type="ECO:0000256" key="1">
    <source>
        <dbReference type="ARBA" id="ARBA00022603"/>
    </source>
</evidence>
<organism evidence="3 4">
    <name type="scientific">Roseomonas indoligenes</name>
    <dbReference type="NCBI Taxonomy" id="2820811"/>
    <lineage>
        <taxon>Bacteria</taxon>
        <taxon>Pseudomonadati</taxon>
        <taxon>Pseudomonadota</taxon>
        <taxon>Alphaproteobacteria</taxon>
        <taxon>Acetobacterales</taxon>
        <taxon>Roseomonadaceae</taxon>
        <taxon>Roseomonas</taxon>
    </lineage>
</organism>
<reference evidence="3" key="1">
    <citation type="submission" date="2021-03" db="EMBL/GenBank/DDBJ databases">
        <authorList>
            <person name="So Y."/>
        </authorList>
    </citation>
    <scope>NUCLEOTIDE SEQUENCE</scope>
    <source>
        <strain evidence="3">SG15</strain>
    </source>
</reference>